<proteinExistence type="predicted"/>
<protein>
    <submittedName>
        <fullName evidence="7">Uncharacterized protein</fullName>
    </submittedName>
</protein>
<evidence type="ECO:0000256" key="6">
    <source>
        <dbReference type="ARBA" id="ARBA00023204"/>
    </source>
</evidence>
<dbReference type="GO" id="GO:0016787">
    <property type="term" value="F:hydrolase activity"/>
    <property type="evidence" value="ECO:0007669"/>
    <property type="project" value="UniProtKB-KW"/>
</dbReference>
<dbReference type="Pfam" id="PF03851">
    <property type="entry name" value="UvdE"/>
    <property type="match status" value="1"/>
</dbReference>
<keyword evidence="3" id="KW-0227">DNA damage</keyword>
<evidence type="ECO:0000256" key="4">
    <source>
        <dbReference type="ARBA" id="ARBA00022769"/>
    </source>
</evidence>
<dbReference type="GO" id="GO:0006289">
    <property type="term" value="P:nucleotide-excision repair"/>
    <property type="evidence" value="ECO:0007669"/>
    <property type="project" value="InterPro"/>
</dbReference>
<dbReference type="PANTHER" id="PTHR31290">
    <property type="entry name" value="UV-DAMAGE ENDONUCLEASE"/>
    <property type="match status" value="1"/>
</dbReference>
<keyword evidence="1" id="KW-0540">Nuclease</keyword>
<evidence type="ECO:0000256" key="2">
    <source>
        <dbReference type="ARBA" id="ARBA00022759"/>
    </source>
</evidence>
<evidence type="ECO:0000313" key="7">
    <source>
        <dbReference type="EMBL" id="QHU15915.1"/>
    </source>
</evidence>
<dbReference type="NCBIfam" id="TIGR00629">
    <property type="entry name" value="uvde"/>
    <property type="match status" value="1"/>
</dbReference>
<dbReference type="EMBL" id="MN740869">
    <property type="protein sequence ID" value="QHU15915.1"/>
    <property type="molecule type" value="Genomic_DNA"/>
</dbReference>
<name>A0A6C0KD24_9ZZZZ</name>
<keyword evidence="6" id="KW-0234">DNA repair</keyword>
<dbReference type="AlphaFoldDB" id="A0A6C0KD24"/>
<organism evidence="7">
    <name type="scientific">viral metagenome</name>
    <dbReference type="NCBI Taxonomy" id="1070528"/>
    <lineage>
        <taxon>unclassified sequences</taxon>
        <taxon>metagenomes</taxon>
        <taxon>organismal metagenomes</taxon>
    </lineage>
</organism>
<dbReference type="SUPFAM" id="SSF51658">
    <property type="entry name" value="Xylose isomerase-like"/>
    <property type="match status" value="1"/>
</dbReference>
<reference evidence="7" key="1">
    <citation type="journal article" date="2020" name="Nature">
        <title>Giant virus diversity and host interactions through global metagenomics.</title>
        <authorList>
            <person name="Schulz F."/>
            <person name="Roux S."/>
            <person name="Paez-Espino D."/>
            <person name="Jungbluth S."/>
            <person name="Walsh D.A."/>
            <person name="Denef V.J."/>
            <person name="McMahon K.D."/>
            <person name="Konstantinidis K.T."/>
            <person name="Eloe-Fadrosh E.A."/>
            <person name="Kyrpides N.C."/>
            <person name="Woyke T."/>
        </authorList>
    </citation>
    <scope>NUCLEOTIDE SEQUENCE</scope>
    <source>
        <strain evidence="7">GVMAG-S-3300010158-109</strain>
    </source>
</reference>
<dbReference type="GO" id="GO:0009411">
    <property type="term" value="P:response to UV"/>
    <property type="evidence" value="ECO:0007669"/>
    <property type="project" value="InterPro"/>
</dbReference>
<keyword evidence="5" id="KW-0378">Hydrolase</keyword>
<dbReference type="Gene3D" id="3.20.20.150">
    <property type="entry name" value="Divalent-metal-dependent TIM barrel enzymes"/>
    <property type="match status" value="1"/>
</dbReference>
<sequence length="306" mass="35802">MIQLGLCCINIELREKEVFCSRTMVRKNFTVEKAKSLSLKNISDISTLCEWNAKNNIHCLRLSSDIFPHFTDDETEPYSLDFAKEALQLAGETAKKCGQRIVMHPGQYNQVGAKDEKVFQKTCRELEMHAFILDTMGVDQDGVLCVHGGGVYKNKEQTIERWIEQFHRLPESVRRRLAIENCERCYSTVDCLKIAEACNIPLIFDTHHYECFNHIYQDEAFPIDDVMPRVIATWQRRQIKPLFHISEQRENSRVGTHSDYIEVIPDYILEIPEKYKVSLDIEVEAKMKEKAIMKLYKKYPQVFKRK</sequence>
<evidence type="ECO:0000256" key="1">
    <source>
        <dbReference type="ARBA" id="ARBA00022722"/>
    </source>
</evidence>
<dbReference type="InterPro" id="IPR004601">
    <property type="entry name" value="UvdE"/>
</dbReference>
<accession>A0A6C0KD24</accession>
<evidence type="ECO:0000256" key="3">
    <source>
        <dbReference type="ARBA" id="ARBA00022763"/>
    </source>
</evidence>
<dbReference type="PANTHER" id="PTHR31290:SF5">
    <property type="entry name" value="UV-DAMAGE ENDONUCLEASE"/>
    <property type="match status" value="1"/>
</dbReference>
<keyword evidence="4" id="KW-0228">DNA excision</keyword>
<dbReference type="GO" id="GO:0004519">
    <property type="term" value="F:endonuclease activity"/>
    <property type="evidence" value="ECO:0007669"/>
    <property type="project" value="UniProtKB-KW"/>
</dbReference>
<dbReference type="InterPro" id="IPR036237">
    <property type="entry name" value="Xyl_isomerase-like_sf"/>
</dbReference>
<evidence type="ECO:0000256" key="5">
    <source>
        <dbReference type="ARBA" id="ARBA00022801"/>
    </source>
</evidence>
<keyword evidence="2" id="KW-0255">Endonuclease</keyword>